<feature type="compositionally biased region" description="Basic and acidic residues" evidence="1">
    <location>
        <begin position="415"/>
        <end position="428"/>
    </location>
</feature>
<feature type="domain" description="Phage terminase large subunit N-terminal" evidence="2">
    <location>
        <begin position="18"/>
        <end position="230"/>
    </location>
</feature>
<evidence type="ECO:0000313" key="4">
    <source>
        <dbReference type="EMBL" id="AOZ90524.1"/>
    </source>
</evidence>
<dbReference type="PANTHER" id="PTHR39184">
    <property type="match status" value="1"/>
</dbReference>
<evidence type="ECO:0000313" key="5">
    <source>
        <dbReference type="Proteomes" id="UP000177709"/>
    </source>
</evidence>
<proteinExistence type="predicted"/>
<feature type="domain" description="Phage terminase large subunit C-terminal" evidence="3">
    <location>
        <begin position="267"/>
        <end position="408"/>
    </location>
</feature>
<dbReference type="InterPro" id="IPR052380">
    <property type="entry name" value="Viral_DNA_packaging_terminase"/>
</dbReference>
<dbReference type="InterPro" id="IPR027417">
    <property type="entry name" value="P-loop_NTPase"/>
</dbReference>
<dbReference type="PANTHER" id="PTHR39184:SF1">
    <property type="entry name" value="PBSX PHAGE TERMINASE LARGE SUBUNIT"/>
    <property type="match status" value="1"/>
</dbReference>
<reference evidence="4 5" key="1">
    <citation type="submission" date="2016-10" db="EMBL/GenBank/DDBJ databases">
        <title>Whole genome sequence of hyper active fibrinolysis bacterium Bacillus pumilus strain VV3 isolated from fermented rice.</title>
        <authorList>
            <person name="Mariadas V.A."/>
            <person name="Vijayaraghavan P."/>
            <person name="Dhandapani V."/>
        </authorList>
    </citation>
    <scope>NUCLEOTIDE SEQUENCE [LARGE SCALE GENOMIC DNA]</scope>
    <source>
        <strain evidence="4 5">VV3</strain>
    </source>
</reference>
<dbReference type="KEGG" id="bxi:BK049_18415"/>
<evidence type="ECO:0000259" key="2">
    <source>
        <dbReference type="Pfam" id="PF04466"/>
    </source>
</evidence>
<name>A0AAC9ILN6_9BACI</name>
<dbReference type="Gene3D" id="3.30.420.280">
    <property type="match status" value="1"/>
</dbReference>
<accession>A0AAC9ILN6</accession>
<dbReference type="Gene3D" id="3.40.50.300">
    <property type="entry name" value="P-loop containing nucleotide triphosphate hydrolases"/>
    <property type="match status" value="1"/>
</dbReference>
<dbReference type="Proteomes" id="UP000177709">
    <property type="component" value="Chromosome"/>
</dbReference>
<dbReference type="RefSeq" id="WP_071169148.1">
    <property type="nucleotide sequence ID" value="NZ_CP017786.1"/>
</dbReference>
<dbReference type="AlphaFoldDB" id="A0AAC9ILN6"/>
<dbReference type="InterPro" id="IPR035412">
    <property type="entry name" value="Terminase_L_N"/>
</dbReference>
<dbReference type="InterPro" id="IPR035413">
    <property type="entry name" value="Terminase_L_C"/>
</dbReference>
<gene>
    <name evidence="4" type="ORF">BK049_18415</name>
</gene>
<evidence type="ECO:0000256" key="1">
    <source>
        <dbReference type="SAM" id="MobiDB-lite"/>
    </source>
</evidence>
<dbReference type="Pfam" id="PF04466">
    <property type="entry name" value="Terminase_3"/>
    <property type="match status" value="1"/>
</dbReference>
<protein>
    <submittedName>
        <fullName evidence="4">Terminase</fullName>
    </submittedName>
</protein>
<dbReference type="Pfam" id="PF17288">
    <property type="entry name" value="Terminase_3C"/>
    <property type="match status" value="1"/>
</dbReference>
<feature type="region of interest" description="Disordered" evidence="1">
    <location>
        <begin position="415"/>
        <end position="434"/>
    </location>
</feature>
<dbReference type="InterPro" id="IPR006437">
    <property type="entry name" value="Phage_terminase_lsu"/>
</dbReference>
<sequence>MEKEVNPHFRKFLFDWDQKFQFLVGGYGSSKSYHIALKLILKLLDEKRTALVIREVYDTHRDSTFSLFEEIVNELGLDHVIQCRTSPLMLKFHNGSRIIFKGLDKPAKLKSINNISIIWIEECSEVKYEGFKELLGRLRHPTLQLHMILSTNPVGQDNWTYRHFFKDDQNNRFILDDERLYKERTIAINDTYYHHSTAEDNLFLPVSYIKQLDELKEYDPDLYRIARKGHFGINGICVLPQFEVQPHEDVMLAISNINRPLLRAGMDFGFVDSYNAVVRLAVDHEKKYLYIYWEYYDRGKTDDVTVEDLKEFVETKELIKADNEQKTIAYFRKMGYNMVAAHKFQGSRLQYTKKIKRFKKIICSDSCKNTIYELQPLTYKTDKRGNIIEDEFQIDPHTFSAIWYALDDYEVTDLKEQPKERTRPNRDRRSMRRL</sequence>
<dbReference type="EMBL" id="CP017786">
    <property type="protein sequence ID" value="AOZ90524.1"/>
    <property type="molecule type" value="Genomic_DNA"/>
</dbReference>
<evidence type="ECO:0000259" key="3">
    <source>
        <dbReference type="Pfam" id="PF17288"/>
    </source>
</evidence>
<dbReference type="NCBIfam" id="TIGR01547">
    <property type="entry name" value="phage_term_2"/>
    <property type="match status" value="1"/>
</dbReference>
<organism evidence="4 5">
    <name type="scientific">Bacillus xiamenensis</name>
    <dbReference type="NCBI Taxonomy" id="1178537"/>
    <lineage>
        <taxon>Bacteria</taxon>
        <taxon>Bacillati</taxon>
        <taxon>Bacillota</taxon>
        <taxon>Bacilli</taxon>
        <taxon>Bacillales</taxon>
        <taxon>Bacillaceae</taxon>
        <taxon>Bacillus</taxon>
    </lineage>
</organism>